<evidence type="ECO:0000313" key="2">
    <source>
        <dbReference type="EMBL" id="GBP53933.1"/>
    </source>
</evidence>
<keyword evidence="3" id="KW-1185">Reference proteome</keyword>
<gene>
    <name evidence="2" type="ORF">EVAR_96611_1</name>
</gene>
<accession>A0A4C1WSI7</accession>
<protein>
    <submittedName>
        <fullName evidence="2">Uncharacterized protein</fullName>
    </submittedName>
</protein>
<evidence type="ECO:0000313" key="3">
    <source>
        <dbReference type="Proteomes" id="UP000299102"/>
    </source>
</evidence>
<proteinExistence type="predicted"/>
<organism evidence="2 3">
    <name type="scientific">Eumeta variegata</name>
    <name type="common">Bagworm moth</name>
    <name type="synonym">Eumeta japonica</name>
    <dbReference type="NCBI Taxonomy" id="151549"/>
    <lineage>
        <taxon>Eukaryota</taxon>
        <taxon>Metazoa</taxon>
        <taxon>Ecdysozoa</taxon>
        <taxon>Arthropoda</taxon>
        <taxon>Hexapoda</taxon>
        <taxon>Insecta</taxon>
        <taxon>Pterygota</taxon>
        <taxon>Neoptera</taxon>
        <taxon>Endopterygota</taxon>
        <taxon>Lepidoptera</taxon>
        <taxon>Glossata</taxon>
        <taxon>Ditrysia</taxon>
        <taxon>Tineoidea</taxon>
        <taxon>Psychidae</taxon>
        <taxon>Oiketicinae</taxon>
        <taxon>Eumeta</taxon>
    </lineage>
</organism>
<sequence>MRVLPTPPEVRTQAPAVNHHASTRPRVFSNRTRGFRGLGIRIGCGMRLGGVVTTGLAGGGRRRRAADYRAAGRGPAAAAFKRAAGRRRSWCV</sequence>
<evidence type="ECO:0000256" key="1">
    <source>
        <dbReference type="SAM" id="MobiDB-lite"/>
    </source>
</evidence>
<feature type="region of interest" description="Disordered" evidence="1">
    <location>
        <begin position="1"/>
        <end position="23"/>
    </location>
</feature>
<comment type="caution">
    <text evidence="2">The sequence shown here is derived from an EMBL/GenBank/DDBJ whole genome shotgun (WGS) entry which is preliminary data.</text>
</comment>
<dbReference type="Proteomes" id="UP000299102">
    <property type="component" value="Unassembled WGS sequence"/>
</dbReference>
<name>A0A4C1WSI7_EUMVA</name>
<reference evidence="2 3" key="1">
    <citation type="journal article" date="2019" name="Commun. Biol.">
        <title>The bagworm genome reveals a unique fibroin gene that provides high tensile strength.</title>
        <authorList>
            <person name="Kono N."/>
            <person name="Nakamura H."/>
            <person name="Ohtoshi R."/>
            <person name="Tomita M."/>
            <person name="Numata K."/>
            <person name="Arakawa K."/>
        </authorList>
    </citation>
    <scope>NUCLEOTIDE SEQUENCE [LARGE SCALE GENOMIC DNA]</scope>
</reference>
<dbReference type="AlphaFoldDB" id="A0A4C1WSI7"/>
<dbReference type="EMBL" id="BGZK01000636">
    <property type="protein sequence ID" value="GBP53933.1"/>
    <property type="molecule type" value="Genomic_DNA"/>
</dbReference>